<dbReference type="Gene3D" id="1.20.1560.10">
    <property type="entry name" value="ABC transporter type 1, transmembrane domain"/>
    <property type="match status" value="1"/>
</dbReference>
<comment type="subcellular location">
    <subcellularLocation>
        <location evidence="1">Cell membrane</location>
        <topology evidence="1">Multi-pass membrane protein</topology>
    </subcellularLocation>
</comment>
<dbReference type="AlphaFoldDB" id="A0A7V8JPM9"/>
<reference evidence="7" key="1">
    <citation type="journal article" date="2020" name="MBio">
        <title>Horizontal gene transfer to a defensive symbiont with a reduced genome amongst a multipartite beetle microbiome.</title>
        <authorList>
            <person name="Waterworth S.C."/>
            <person name="Florez L.V."/>
            <person name="Rees E.R."/>
            <person name="Hertweck C."/>
            <person name="Kaltenpoth M."/>
            <person name="Kwan J.C."/>
        </authorList>
    </citation>
    <scope>NUCLEOTIDE SEQUENCE [LARGE SCALE GENOMIC DNA]</scope>
</reference>
<dbReference type="GO" id="GO:0005524">
    <property type="term" value="F:ATP binding"/>
    <property type="evidence" value="ECO:0007669"/>
    <property type="project" value="InterPro"/>
</dbReference>
<evidence type="ECO:0000256" key="5">
    <source>
        <dbReference type="SAM" id="Phobius"/>
    </source>
</evidence>
<evidence type="ECO:0000256" key="1">
    <source>
        <dbReference type="ARBA" id="ARBA00004651"/>
    </source>
</evidence>
<dbReference type="Proteomes" id="UP000461670">
    <property type="component" value="Unassembled WGS sequence"/>
</dbReference>
<evidence type="ECO:0000256" key="4">
    <source>
        <dbReference type="ARBA" id="ARBA00023136"/>
    </source>
</evidence>
<name>A0A7V8JPM9_9BURK</name>
<keyword evidence="4 5" id="KW-0472">Membrane</keyword>
<evidence type="ECO:0000256" key="3">
    <source>
        <dbReference type="ARBA" id="ARBA00022989"/>
    </source>
</evidence>
<dbReference type="InterPro" id="IPR036640">
    <property type="entry name" value="ABC1_TM_sf"/>
</dbReference>
<sequence length="128" mass="13359">MASSSPSTLPATPPKGQVQSLSRLLPFLRPYRLQIVLALVFLVLAAAATLAFPVALRHLIDGGLGAMGGPQALGEQPASNAAPPCWPCASISWPCSASPPCWACSRPSLLHRELAGRAGDGRPAQRRL</sequence>
<feature type="transmembrane region" description="Helical" evidence="5">
    <location>
        <begin position="31"/>
        <end position="56"/>
    </location>
</feature>
<evidence type="ECO:0000313" key="7">
    <source>
        <dbReference type="Proteomes" id="UP000461670"/>
    </source>
</evidence>
<evidence type="ECO:0008006" key="8">
    <source>
        <dbReference type="Google" id="ProtNLM"/>
    </source>
</evidence>
<gene>
    <name evidence="6" type="ORF">GAK30_02580</name>
</gene>
<keyword evidence="2 5" id="KW-0812">Transmembrane</keyword>
<evidence type="ECO:0000313" key="6">
    <source>
        <dbReference type="EMBL" id="KAF1020333.1"/>
    </source>
</evidence>
<keyword evidence="3 5" id="KW-1133">Transmembrane helix</keyword>
<accession>A0A7V8JPM9</accession>
<dbReference type="GO" id="GO:0005886">
    <property type="term" value="C:plasma membrane"/>
    <property type="evidence" value="ECO:0007669"/>
    <property type="project" value="UniProtKB-SubCell"/>
</dbReference>
<organism evidence="6 7">
    <name type="scientific">Paracidovorax wautersii</name>
    <dbReference type="NCBI Taxonomy" id="1177982"/>
    <lineage>
        <taxon>Bacteria</taxon>
        <taxon>Pseudomonadati</taxon>
        <taxon>Pseudomonadota</taxon>
        <taxon>Betaproteobacteria</taxon>
        <taxon>Burkholderiales</taxon>
        <taxon>Comamonadaceae</taxon>
        <taxon>Paracidovorax</taxon>
    </lineage>
</organism>
<dbReference type="EMBL" id="WNDQ01000037">
    <property type="protein sequence ID" value="KAF1020333.1"/>
    <property type="molecule type" value="Genomic_DNA"/>
</dbReference>
<proteinExistence type="predicted"/>
<evidence type="ECO:0000256" key="2">
    <source>
        <dbReference type="ARBA" id="ARBA00022692"/>
    </source>
</evidence>
<dbReference type="SUPFAM" id="SSF90123">
    <property type="entry name" value="ABC transporter transmembrane region"/>
    <property type="match status" value="1"/>
</dbReference>
<protein>
    <recommendedName>
        <fullName evidence="8">ATP-binding cassette, subfamily B, MsbA</fullName>
    </recommendedName>
</protein>
<comment type="caution">
    <text evidence="6">The sequence shown here is derived from an EMBL/GenBank/DDBJ whole genome shotgun (WGS) entry which is preliminary data.</text>
</comment>